<gene>
    <name evidence="1" type="ORF">DW889_15135</name>
</gene>
<evidence type="ECO:0000313" key="1">
    <source>
        <dbReference type="EMBL" id="RHB24495.1"/>
    </source>
</evidence>
<comment type="caution">
    <text evidence="1">The sequence shown here is derived from an EMBL/GenBank/DDBJ whole genome shotgun (WGS) entry which is preliminary data.</text>
</comment>
<reference evidence="1 2" key="1">
    <citation type="submission" date="2018-08" db="EMBL/GenBank/DDBJ databases">
        <title>A genome reference for cultivated species of the human gut microbiota.</title>
        <authorList>
            <person name="Zou Y."/>
            <person name="Xue W."/>
            <person name="Luo G."/>
        </authorList>
    </citation>
    <scope>NUCLEOTIDE SEQUENCE [LARGE SCALE GENOMIC DNA]</scope>
    <source>
        <strain evidence="1 2">AM40-34</strain>
    </source>
</reference>
<dbReference type="AlphaFoldDB" id="A0A413UWF8"/>
<dbReference type="RefSeq" id="WP_005652180.1">
    <property type="nucleotide sequence ID" value="NZ_FNOD01000065.1"/>
</dbReference>
<accession>A0A413UWF8</accession>
<sequence length="115" mass="13374">MNKINNIIDLEDYRSQIGSVKSKVFTGRDRGEDVRNKSQLNDLFEHFDKVKLIIPKDIYSITPSFLEELFRNVVQKYGRSIIEQKLELETNGYDLQGPLDEAVERILQNKTGLDK</sequence>
<name>A0A413UWF8_BACSE</name>
<dbReference type="EMBL" id="QSGN01000052">
    <property type="protein sequence ID" value="RHB24495.1"/>
    <property type="molecule type" value="Genomic_DNA"/>
</dbReference>
<protein>
    <submittedName>
        <fullName evidence="1">DUF4325 domain-containing protein</fullName>
    </submittedName>
</protein>
<dbReference type="GeneID" id="31795894"/>
<proteinExistence type="predicted"/>
<evidence type="ECO:0000313" key="2">
    <source>
        <dbReference type="Proteomes" id="UP000283482"/>
    </source>
</evidence>
<dbReference type="Proteomes" id="UP000283482">
    <property type="component" value="Unassembled WGS sequence"/>
</dbReference>
<organism evidence="1 2">
    <name type="scientific">Bacteroides stercoris</name>
    <dbReference type="NCBI Taxonomy" id="46506"/>
    <lineage>
        <taxon>Bacteria</taxon>
        <taxon>Pseudomonadati</taxon>
        <taxon>Bacteroidota</taxon>
        <taxon>Bacteroidia</taxon>
        <taxon>Bacteroidales</taxon>
        <taxon>Bacteroidaceae</taxon>
        <taxon>Bacteroides</taxon>
    </lineage>
</organism>